<accession>A0A1G2UJT2</accession>
<evidence type="ECO:0000256" key="5">
    <source>
        <dbReference type="ARBA" id="ARBA00023134"/>
    </source>
</evidence>
<evidence type="ECO:0000256" key="6">
    <source>
        <dbReference type="ARBA" id="ARBA00029554"/>
    </source>
</evidence>
<keyword evidence="3 7" id="KW-0251">Elongation factor</keyword>
<dbReference type="CDD" id="cd03707">
    <property type="entry name" value="EFTU_III"/>
    <property type="match status" value="1"/>
</dbReference>
<dbReference type="InterPro" id="IPR027417">
    <property type="entry name" value="P-loop_NTPase"/>
</dbReference>
<feature type="binding site" evidence="7">
    <location>
        <begin position="17"/>
        <end position="24"/>
    </location>
    <ligand>
        <name>GTP</name>
        <dbReference type="ChEBI" id="CHEBI:37565"/>
    </ligand>
</feature>
<dbReference type="HAMAP" id="MF_00118_B">
    <property type="entry name" value="EF_Tu_B"/>
    <property type="match status" value="1"/>
</dbReference>
<dbReference type="GO" id="GO:0003746">
    <property type="term" value="F:translation elongation factor activity"/>
    <property type="evidence" value="ECO:0007669"/>
    <property type="project" value="UniProtKB-UniRule"/>
</dbReference>
<comment type="caution">
    <text evidence="9">The sequence shown here is derived from an EMBL/GenBank/DDBJ whole genome shotgun (WGS) entry which is preliminary data.</text>
</comment>
<dbReference type="InterPro" id="IPR004541">
    <property type="entry name" value="Transl_elong_EFTu/EF1A_bac/org"/>
</dbReference>
<dbReference type="Pfam" id="PF03143">
    <property type="entry name" value="GTP_EFTU_D3"/>
    <property type="match status" value="1"/>
</dbReference>
<organism evidence="9 10">
    <name type="scientific">Candidatus Zambryskibacteria bacterium RIFCSPLOWO2_02_FULL_44_12b</name>
    <dbReference type="NCBI Taxonomy" id="1802772"/>
    <lineage>
        <taxon>Bacteria</taxon>
        <taxon>Candidatus Zambryskiibacteriota</taxon>
    </lineage>
</organism>
<keyword evidence="7" id="KW-0479">Metal-binding</keyword>
<dbReference type="Gene3D" id="3.40.50.300">
    <property type="entry name" value="P-loop containing nucleotide triphosphate hydrolases"/>
    <property type="match status" value="1"/>
</dbReference>
<dbReference type="SUPFAM" id="SSF50447">
    <property type="entry name" value="Translation proteins"/>
    <property type="match status" value="1"/>
</dbReference>
<evidence type="ECO:0000256" key="3">
    <source>
        <dbReference type="ARBA" id="ARBA00022768"/>
    </source>
</evidence>
<dbReference type="CDD" id="cd01884">
    <property type="entry name" value="EF_Tu"/>
    <property type="match status" value="1"/>
</dbReference>
<dbReference type="NCBIfam" id="TIGR00485">
    <property type="entry name" value="EF-Tu"/>
    <property type="match status" value="1"/>
</dbReference>
<keyword evidence="7" id="KW-0460">Magnesium</keyword>
<dbReference type="Proteomes" id="UP000177202">
    <property type="component" value="Unassembled WGS sequence"/>
</dbReference>
<comment type="function">
    <text evidence="7">GTP hydrolase that promotes the GTP-dependent binding of aminoacyl-tRNA to the A-site of ribosomes during protein biosynthesis.</text>
</comment>
<keyword evidence="7" id="KW-0378">Hydrolase</keyword>
<dbReference type="SUPFAM" id="SSF52540">
    <property type="entry name" value="P-loop containing nucleoside triphosphate hydrolases"/>
    <property type="match status" value="1"/>
</dbReference>
<protein>
    <recommendedName>
        <fullName evidence="6 7">Elongation factor Tu</fullName>
        <shortName evidence="7">EF-Tu</shortName>
        <ecNumber evidence="7">3.6.5.3</ecNumber>
    </recommendedName>
</protein>
<dbReference type="GO" id="GO:0003924">
    <property type="term" value="F:GTPase activity"/>
    <property type="evidence" value="ECO:0007669"/>
    <property type="project" value="UniProtKB-UniRule"/>
</dbReference>
<dbReference type="FunFam" id="2.40.30.10:FF:000001">
    <property type="entry name" value="Elongation factor Tu"/>
    <property type="match status" value="1"/>
</dbReference>
<dbReference type="InterPro" id="IPR050055">
    <property type="entry name" value="EF-Tu_GTPase"/>
</dbReference>
<dbReference type="InterPro" id="IPR004161">
    <property type="entry name" value="EFTu-like_2"/>
</dbReference>
<evidence type="ECO:0000256" key="7">
    <source>
        <dbReference type="HAMAP-Rule" id="MF_00118"/>
    </source>
</evidence>
<dbReference type="InterPro" id="IPR009000">
    <property type="entry name" value="Transl_B-barrel_sf"/>
</dbReference>
<dbReference type="AlphaFoldDB" id="A0A1G2UJT2"/>
<reference evidence="9 10" key="1">
    <citation type="journal article" date="2016" name="Nat. Commun.">
        <title>Thousands of microbial genomes shed light on interconnected biogeochemical processes in an aquifer system.</title>
        <authorList>
            <person name="Anantharaman K."/>
            <person name="Brown C.T."/>
            <person name="Hug L.A."/>
            <person name="Sharon I."/>
            <person name="Castelle C.J."/>
            <person name="Probst A.J."/>
            <person name="Thomas B.C."/>
            <person name="Singh A."/>
            <person name="Wilkins M.J."/>
            <person name="Karaoz U."/>
            <person name="Brodie E.L."/>
            <person name="Williams K.H."/>
            <person name="Hubbard S.S."/>
            <person name="Banfield J.F."/>
        </authorList>
    </citation>
    <scope>NUCLEOTIDE SEQUENCE [LARGE SCALE GENOMIC DNA]</scope>
</reference>
<evidence type="ECO:0000259" key="8">
    <source>
        <dbReference type="PROSITE" id="PS51722"/>
    </source>
</evidence>
<dbReference type="GO" id="GO:0000287">
    <property type="term" value="F:magnesium ion binding"/>
    <property type="evidence" value="ECO:0007669"/>
    <property type="project" value="UniProtKB-UniRule"/>
</dbReference>
<dbReference type="GO" id="GO:0005525">
    <property type="term" value="F:GTP binding"/>
    <property type="evidence" value="ECO:0007669"/>
    <property type="project" value="UniProtKB-UniRule"/>
</dbReference>
<dbReference type="Gene3D" id="2.40.30.10">
    <property type="entry name" value="Translation factors"/>
    <property type="match status" value="2"/>
</dbReference>
<evidence type="ECO:0000256" key="2">
    <source>
        <dbReference type="ARBA" id="ARBA00022741"/>
    </source>
</evidence>
<dbReference type="EMBL" id="MHWP01000028">
    <property type="protein sequence ID" value="OHB09686.1"/>
    <property type="molecule type" value="Genomic_DNA"/>
</dbReference>
<dbReference type="NCBIfam" id="TIGR00231">
    <property type="entry name" value="small_GTP"/>
    <property type="match status" value="1"/>
</dbReference>
<dbReference type="GO" id="GO:0005829">
    <property type="term" value="C:cytosol"/>
    <property type="evidence" value="ECO:0007669"/>
    <property type="project" value="TreeGrafter"/>
</dbReference>
<dbReference type="InterPro" id="IPR033720">
    <property type="entry name" value="EFTU_2"/>
</dbReference>
<feature type="binding site" evidence="7">
    <location>
        <begin position="135"/>
        <end position="138"/>
    </location>
    <ligand>
        <name>GTP</name>
        <dbReference type="ChEBI" id="CHEBI:37565"/>
    </ligand>
</feature>
<dbReference type="PRINTS" id="PR00315">
    <property type="entry name" value="ELONGATNFCT"/>
</dbReference>
<comment type="subcellular location">
    <subcellularLocation>
        <location evidence="7">Cytoplasm</location>
    </subcellularLocation>
</comment>
<dbReference type="CDD" id="cd03697">
    <property type="entry name" value="EFTU_II"/>
    <property type="match status" value="1"/>
</dbReference>
<feature type="binding site" evidence="7">
    <location>
        <begin position="80"/>
        <end position="84"/>
    </location>
    <ligand>
        <name>GTP</name>
        <dbReference type="ChEBI" id="CHEBI:37565"/>
    </ligand>
</feature>
<dbReference type="InterPro" id="IPR031157">
    <property type="entry name" value="G_TR_CS"/>
</dbReference>
<dbReference type="EC" id="3.6.5.3" evidence="7"/>
<dbReference type="InterPro" id="IPR041709">
    <property type="entry name" value="EF-Tu_GTP-bd"/>
</dbReference>
<gene>
    <name evidence="7" type="primary">tuf</name>
    <name evidence="9" type="ORF">A3H60_02225</name>
</gene>
<dbReference type="PANTHER" id="PTHR43721:SF22">
    <property type="entry name" value="ELONGATION FACTOR TU, MITOCHONDRIAL"/>
    <property type="match status" value="1"/>
</dbReference>
<dbReference type="FunFam" id="3.40.50.300:FF:000003">
    <property type="entry name" value="Elongation factor Tu"/>
    <property type="match status" value="1"/>
</dbReference>
<dbReference type="NCBIfam" id="NF000766">
    <property type="entry name" value="PRK00049.1"/>
    <property type="match status" value="1"/>
</dbReference>
<sequence length="396" mass="43022">MAEFDRSKPHINVGTIGHVDHGKTTLTAAILNVLHRAGKKATVKNVDQIDNSPEEKARGITIALSHSEYETDARHYAHVDAPGHADYIKNMITGAAQMDGAILVVAATDGVMPQTREHILLAKQVGVPKIIVFLNKCDMVSDKELIALVEEEVRDLLKKYDYDGANAPVIQGSALKALEASGVDDEWSKKILELTDALDTYFPIPVRDLDKPFLMPIEDIFSIEGRGTVVTGRVERGKAKVGEEVEIVGIKDTTKTVITGIEMFNKSLQEALAGDNAGVLLRGTKKEDLHRGQVLAKPGSVTPHTDFTAEVYILKKEEGGRHTPFFTGYKPQFYIRTTDVTGEVTLAEGVEMVMPGDTATFTVKLVAPVALENEQRFAIREGGKTVGAGVVTKVIA</sequence>
<evidence type="ECO:0000256" key="4">
    <source>
        <dbReference type="ARBA" id="ARBA00022917"/>
    </source>
</evidence>
<dbReference type="STRING" id="1802772.A3H60_02225"/>
<comment type="subunit">
    <text evidence="7">Monomer.</text>
</comment>
<keyword evidence="2 7" id="KW-0547">Nucleotide-binding</keyword>
<dbReference type="InterPro" id="IPR000795">
    <property type="entry name" value="T_Tr_GTP-bd_dom"/>
</dbReference>
<dbReference type="NCBIfam" id="NF009372">
    <property type="entry name" value="PRK12735.1"/>
    <property type="match status" value="1"/>
</dbReference>
<feature type="binding site" evidence="7">
    <location>
        <position position="24"/>
    </location>
    <ligand>
        <name>Mg(2+)</name>
        <dbReference type="ChEBI" id="CHEBI:18420"/>
    </ligand>
</feature>
<keyword evidence="5 7" id="KW-0342">GTP-binding</keyword>
<evidence type="ECO:0000313" key="9">
    <source>
        <dbReference type="EMBL" id="OHB09686.1"/>
    </source>
</evidence>
<evidence type="ECO:0000256" key="1">
    <source>
        <dbReference type="ARBA" id="ARBA00007249"/>
    </source>
</evidence>
<dbReference type="InterPro" id="IPR009001">
    <property type="entry name" value="Transl_elong_EF1A/Init_IF2_C"/>
</dbReference>
<dbReference type="PANTHER" id="PTHR43721">
    <property type="entry name" value="ELONGATION FACTOR TU-RELATED"/>
    <property type="match status" value="1"/>
</dbReference>
<dbReference type="NCBIfam" id="NF009373">
    <property type="entry name" value="PRK12736.1"/>
    <property type="match status" value="1"/>
</dbReference>
<dbReference type="InterPro" id="IPR005225">
    <property type="entry name" value="Small_GTP-bd"/>
</dbReference>
<dbReference type="PROSITE" id="PS00301">
    <property type="entry name" value="G_TR_1"/>
    <property type="match status" value="1"/>
</dbReference>
<dbReference type="Pfam" id="PF03144">
    <property type="entry name" value="GTP_EFTU_D2"/>
    <property type="match status" value="1"/>
</dbReference>
<evidence type="ECO:0000313" key="10">
    <source>
        <dbReference type="Proteomes" id="UP000177202"/>
    </source>
</evidence>
<comment type="catalytic activity">
    <reaction evidence="7">
        <text>GTP + H2O = GDP + phosphate + H(+)</text>
        <dbReference type="Rhea" id="RHEA:19669"/>
        <dbReference type="ChEBI" id="CHEBI:15377"/>
        <dbReference type="ChEBI" id="CHEBI:15378"/>
        <dbReference type="ChEBI" id="CHEBI:37565"/>
        <dbReference type="ChEBI" id="CHEBI:43474"/>
        <dbReference type="ChEBI" id="CHEBI:58189"/>
        <dbReference type="EC" id="3.6.5.3"/>
    </reaction>
</comment>
<name>A0A1G2UJT2_9BACT</name>
<feature type="domain" description="Tr-type G" evidence="8">
    <location>
        <begin position="8"/>
        <end position="206"/>
    </location>
</feature>
<keyword evidence="4 7" id="KW-0648">Protein biosynthesis</keyword>
<dbReference type="PROSITE" id="PS51722">
    <property type="entry name" value="G_TR_2"/>
    <property type="match status" value="1"/>
</dbReference>
<proteinExistence type="inferred from homology"/>
<keyword evidence="7" id="KW-0963">Cytoplasm</keyword>
<dbReference type="InterPro" id="IPR004160">
    <property type="entry name" value="Transl_elong_EFTu/EF1A_C"/>
</dbReference>
<dbReference type="SUPFAM" id="SSF50465">
    <property type="entry name" value="EF-Tu/eEF-1alpha/eIF2-gamma C-terminal domain"/>
    <property type="match status" value="1"/>
</dbReference>
<dbReference type="Pfam" id="PF00009">
    <property type="entry name" value="GTP_EFTU"/>
    <property type="match status" value="1"/>
</dbReference>
<comment type="similarity">
    <text evidence="1 7">Belongs to the TRAFAC class translation factor GTPase superfamily. Classic translation factor GTPase family. EF-Tu/EF-1A subfamily.</text>
</comment>